<organism evidence="1 2">
    <name type="scientific">Apibacter mensalis</name>
    <dbReference type="NCBI Taxonomy" id="1586267"/>
    <lineage>
        <taxon>Bacteria</taxon>
        <taxon>Pseudomonadati</taxon>
        <taxon>Bacteroidota</taxon>
        <taxon>Flavobacteriia</taxon>
        <taxon>Flavobacteriales</taxon>
        <taxon>Weeksellaceae</taxon>
        <taxon>Apibacter</taxon>
    </lineage>
</organism>
<sequence>KGEGVDPNNPTEIPEIVVTGQRIPRQDVATLQQIEKERRSRAAYKHYTDAFGGKPLMHTQDVKNWTLGAMGVIFGPIAAYESIAAGFFSLSGVGSTTAVLGRVGTDVAVQTAANLTTNGGDLAKAIGDVNLTQSGLAGFGMNYVGNALLSATTQITVGNPIKTIFNGTMSEGDFVTQATLGVIGGAAATGISGSRFFKGTVIGTYMQTSVRFGQTTGSKAATVLMNAPDYGVNVIQNKLD</sequence>
<keyword evidence="2" id="KW-1185">Reference proteome</keyword>
<dbReference type="RefSeq" id="WP_167336880.1">
    <property type="nucleotide sequence ID" value="NZ_FCOR01000015.1"/>
</dbReference>
<gene>
    <name evidence="1" type="ORF">Ga0061079_1151</name>
</gene>
<name>A0A0X3ASH5_9FLAO</name>
<dbReference type="Proteomes" id="UP000182761">
    <property type="component" value="Unassembled WGS sequence"/>
</dbReference>
<evidence type="ECO:0000313" key="1">
    <source>
        <dbReference type="EMBL" id="CVK17035.1"/>
    </source>
</evidence>
<evidence type="ECO:0000313" key="2">
    <source>
        <dbReference type="Proteomes" id="UP000182761"/>
    </source>
</evidence>
<proteinExistence type="predicted"/>
<feature type="non-terminal residue" evidence="1">
    <location>
        <position position="1"/>
    </location>
</feature>
<dbReference type="EMBL" id="FCOR01000015">
    <property type="protein sequence ID" value="CVK17035.1"/>
    <property type="molecule type" value="Genomic_DNA"/>
</dbReference>
<dbReference type="AlphaFoldDB" id="A0A0X3ASH5"/>
<reference evidence="1 2" key="1">
    <citation type="submission" date="2016-01" db="EMBL/GenBank/DDBJ databases">
        <authorList>
            <person name="McClelland M."/>
            <person name="Jain A."/>
            <person name="Saraogi P."/>
            <person name="Mendelson R."/>
            <person name="Westerman R."/>
            <person name="SanMiguel P."/>
            <person name="Csonka L."/>
        </authorList>
    </citation>
    <scope>NUCLEOTIDE SEQUENCE [LARGE SCALE GENOMIC DNA]</scope>
    <source>
        <strain evidence="1 2">R-53146</strain>
    </source>
</reference>
<accession>A0A0X3ASH5</accession>
<protein>
    <submittedName>
        <fullName evidence="1">Uncharacterized protein</fullName>
    </submittedName>
</protein>